<gene>
    <name evidence="2" type="ORF">M1O15_07910</name>
</gene>
<name>A0ABT0I7M6_9ACTN</name>
<feature type="region of interest" description="Disordered" evidence="1">
    <location>
        <begin position="1"/>
        <end position="42"/>
    </location>
</feature>
<feature type="compositionally biased region" description="Low complexity" evidence="1">
    <location>
        <begin position="22"/>
        <end position="41"/>
    </location>
</feature>
<accession>A0ABT0I7M6</accession>
<evidence type="ECO:0000313" key="3">
    <source>
        <dbReference type="Proteomes" id="UP001522868"/>
    </source>
</evidence>
<proteinExistence type="predicted"/>
<keyword evidence="3" id="KW-1185">Reference proteome</keyword>
<dbReference type="RefSeq" id="WP_248632523.1">
    <property type="nucleotide sequence ID" value="NZ_JALPTH010000005.1"/>
</dbReference>
<comment type="caution">
    <text evidence="2">The sequence shown here is derived from an EMBL/GenBank/DDBJ whole genome shotgun (WGS) entry which is preliminary data.</text>
</comment>
<reference evidence="2 3" key="1">
    <citation type="submission" date="2022-04" db="EMBL/GenBank/DDBJ databases">
        <title>Streptomyces sp. nov. LCR6-01 isolated from Lichen of Dirinaria sp.</title>
        <authorList>
            <person name="Kanchanasin P."/>
            <person name="Tanasupawat S."/>
            <person name="Phongsopitanun W."/>
        </authorList>
    </citation>
    <scope>NUCLEOTIDE SEQUENCE [LARGE SCALE GENOMIC DNA]</scope>
    <source>
        <strain evidence="2 3">LCR6-01</strain>
    </source>
</reference>
<dbReference type="Proteomes" id="UP001522868">
    <property type="component" value="Unassembled WGS sequence"/>
</dbReference>
<protein>
    <submittedName>
        <fullName evidence="2">Uncharacterized protein</fullName>
    </submittedName>
</protein>
<evidence type="ECO:0000256" key="1">
    <source>
        <dbReference type="SAM" id="MobiDB-lite"/>
    </source>
</evidence>
<dbReference type="EMBL" id="JALPTH010000005">
    <property type="protein sequence ID" value="MCK8677313.1"/>
    <property type="molecule type" value="Genomic_DNA"/>
</dbReference>
<evidence type="ECO:0000313" key="2">
    <source>
        <dbReference type="EMBL" id="MCK8677313.1"/>
    </source>
</evidence>
<organism evidence="2 3">
    <name type="scientific">Streptomyces lichenis</name>
    <dbReference type="NCBI Taxonomy" id="2306967"/>
    <lineage>
        <taxon>Bacteria</taxon>
        <taxon>Bacillati</taxon>
        <taxon>Actinomycetota</taxon>
        <taxon>Actinomycetes</taxon>
        <taxon>Kitasatosporales</taxon>
        <taxon>Streptomycetaceae</taxon>
        <taxon>Streptomyces</taxon>
    </lineage>
</organism>
<sequence length="109" mass="11781">MGHRVRRQLGDDLAGRLGDPVRQVPGLQPLPGQQPSQPRSPLAVRDVRAALDVERRAVFEEEVSGVGPGTVGAVIRKWALEVIPGDEPDRVDVLLQAERSVFRASETGA</sequence>